<dbReference type="InterPro" id="IPR011043">
    <property type="entry name" value="Gal_Oxase/kelch_b-propeller"/>
</dbReference>
<dbReference type="InterPro" id="IPR001434">
    <property type="entry name" value="OmcB-like_DUF11"/>
</dbReference>
<dbReference type="STRING" id="1797197.A2Y75_02215"/>
<dbReference type="InterPro" id="IPR047589">
    <property type="entry name" value="DUF11_rpt"/>
</dbReference>
<dbReference type="AlphaFoldDB" id="A0A1F2WTB2"/>
<gene>
    <name evidence="2" type="ORF">A2Y75_02215</name>
</gene>
<dbReference type="Proteomes" id="UP000177876">
    <property type="component" value="Unassembled WGS sequence"/>
</dbReference>
<sequence>MSALMKESPKVIELKRWPARIIMVMLMVASLLAGVLGFSARARAAPLDWIQVNPDGFGDTNNRASYDMEVYDNHLYVGTYNQTTGTEVWRRNDDNSWSQVNTDGFGDAANTYTDSMAVYQGKLYIGTCNFTDGGEVWSYDGATWSLSTASGFGKVANLVIFGMALYNSKLYACTYNAWEGCEVWCYDGSTWSASATGGFGEPQNGYCYNLATYNGRLYAGTMNYTTGIQVWGFDGSTWVKASPDGFGDTNNLCHSMLEYNGRLYVGTYNQVNGTEVWGYDGSTWVQANTDGYGDPANYCSRSMTIFENRLYLGTQNAGGGEVWSYDGTTWEMANTNGFGDTDNKRCYALAPFNQRLYVATYNTTTGIEIWKSTGPTLSLEKTSSPSGAITRGQNITYTLLATNKGDGQATGCSMTDAIPPYTTYLEHSTTLNGTLIPDVGGTTPLATGIAVNSQVQAAGVISAGGAATVTFRVQVASDLPAGASITNTGMLNATGLPGEEASVVNPSASDLPSKWYFAEGSTQPGFDEYLLLSNMEDNDITVTITYMNDKGVERQFDHSLPAHSRRTVLANAEMPNEVGLASIIEGSSGFICERALYFNHNEINGGHQAIGSTAPTADLFFAEGFTGTSGSPFDEWILVLNPGTATANFRVTYMFPGGASETKDFQVSGRSRFNINVDNEVGEGREVSARIESDQPVVAERAMYFSYQGSYSGGHIGKASSETRNDWYLAEGYTGWSGSLFDEYILVANNNSEANPVQVTFMFPDGSTQAFNATAAAMSRLTIYADACVGEGKMISAHVHAMLPVVVERAMYFDYRLRWQGGHNCLGTASPKSTLYFAEGYTGNNGSQFETWLLIQNTSAEGKTAVVDYILMSGEVMQEEVALAPYSRTTVYANDVLGRQSLEFSIRVRSKDGSASLLAERAMYFDYMGSFGHARGGDDVAGY</sequence>
<reference evidence="2 3" key="1">
    <citation type="journal article" date="2016" name="Nat. Commun.">
        <title>Thousands of microbial genomes shed light on interconnected biogeochemical processes in an aquifer system.</title>
        <authorList>
            <person name="Anantharaman K."/>
            <person name="Brown C.T."/>
            <person name="Hug L.A."/>
            <person name="Sharon I."/>
            <person name="Castelle C.J."/>
            <person name="Probst A.J."/>
            <person name="Thomas B.C."/>
            <person name="Singh A."/>
            <person name="Wilkins M.J."/>
            <person name="Karaoz U."/>
            <person name="Brodie E.L."/>
            <person name="Williams K.H."/>
            <person name="Hubbard S.S."/>
            <person name="Banfield J.F."/>
        </authorList>
    </citation>
    <scope>NUCLEOTIDE SEQUENCE [LARGE SCALE GENOMIC DNA]</scope>
</reference>
<dbReference type="NCBIfam" id="TIGR01451">
    <property type="entry name" value="B_ant_repeat"/>
    <property type="match status" value="1"/>
</dbReference>
<organism evidence="2 3">
    <name type="scientific">Candidatus Solincola sediminis</name>
    <dbReference type="NCBI Taxonomy" id="1797199"/>
    <lineage>
        <taxon>Bacteria</taxon>
        <taxon>Bacillati</taxon>
        <taxon>Actinomycetota</taxon>
        <taxon>Candidatus Geothermincolia</taxon>
        <taxon>Candidatus Geothermincolales</taxon>
        <taxon>Candidatus Geothermincolaceae</taxon>
        <taxon>Candidatus Solincola</taxon>
    </lineage>
</organism>
<evidence type="ECO:0000313" key="2">
    <source>
        <dbReference type="EMBL" id="OFW60121.1"/>
    </source>
</evidence>
<dbReference type="SUPFAM" id="SSF63825">
    <property type="entry name" value="YWTD domain"/>
    <property type="match status" value="1"/>
</dbReference>
<dbReference type="SUPFAM" id="SSF50965">
    <property type="entry name" value="Galactose oxidase, central domain"/>
    <property type="match status" value="1"/>
</dbReference>
<dbReference type="Gene3D" id="2.60.290.11">
    <property type="entry name" value="TM1070-like"/>
    <property type="match status" value="3"/>
</dbReference>
<accession>A0A1F2WTB2</accession>
<feature type="domain" description="DUF11" evidence="1">
    <location>
        <begin position="377"/>
        <end position="490"/>
    </location>
</feature>
<dbReference type="InterPro" id="IPR036698">
    <property type="entry name" value="TM1070-like_sf"/>
</dbReference>
<name>A0A1F2WTB2_9ACTN</name>
<evidence type="ECO:0000313" key="3">
    <source>
        <dbReference type="Proteomes" id="UP000177876"/>
    </source>
</evidence>
<dbReference type="Pfam" id="PF01345">
    <property type="entry name" value="DUF11"/>
    <property type="match status" value="1"/>
</dbReference>
<evidence type="ECO:0000259" key="1">
    <source>
        <dbReference type="Pfam" id="PF01345"/>
    </source>
</evidence>
<proteinExistence type="predicted"/>
<protein>
    <recommendedName>
        <fullName evidence="1">DUF11 domain-containing protein</fullName>
    </recommendedName>
</protein>
<comment type="caution">
    <text evidence="2">The sequence shown here is derived from an EMBL/GenBank/DDBJ whole genome shotgun (WGS) entry which is preliminary data.</text>
</comment>
<dbReference type="EMBL" id="MELK01000006">
    <property type="protein sequence ID" value="OFW60121.1"/>
    <property type="molecule type" value="Genomic_DNA"/>
</dbReference>